<reference evidence="5 6" key="1">
    <citation type="submission" date="2023-01" db="EMBL/GenBank/DDBJ databases">
        <authorList>
            <person name="Whitehead M."/>
        </authorList>
    </citation>
    <scope>NUCLEOTIDE SEQUENCE [LARGE SCALE GENOMIC DNA]</scope>
</reference>
<dbReference type="PANTHER" id="PTHR23236:SF11">
    <property type="entry name" value="EUKARYOTIC TRANSLATION INITIATION FACTOR 4H"/>
    <property type="match status" value="1"/>
</dbReference>
<feature type="region of interest" description="Disordered" evidence="3">
    <location>
        <begin position="220"/>
        <end position="709"/>
    </location>
</feature>
<evidence type="ECO:0000256" key="2">
    <source>
        <dbReference type="PROSITE-ProRule" id="PRU00176"/>
    </source>
</evidence>
<keyword evidence="6" id="KW-1185">Reference proteome</keyword>
<dbReference type="Proteomes" id="UP001160148">
    <property type="component" value="Unassembled WGS sequence"/>
</dbReference>
<dbReference type="InterPro" id="IPR000504">
    <property type="entry name" value="RRM_dom"/>
</dbReference>
<keyword evidence="1 2" id="KW-0694">RNA-binding</keyword>
<dbReference type="SUPFAM" id="SSF54928">
    <property type="entry name" value="RNA-binding domain, RBD"/>
    <property type="match status" value="1"/>
</dbReference>
<feature type="compositionally biased region" description="Polar residues" evidence="3">
    <location>
        <begin position="495"/>
        <end position="509"/>
    </location>
</feature>
<evidence type="ECO:0000256" key="1">
    <source>
        <dbReference type="ARBA" id="ARBA00022884"/>
    </source>
</evidence>
<gene>
    <name evidence="5" type="ORF">MEUPH1_LOCUS5123</name>
</gene>
<evidence type="ECO:0000256" key="3">
    <source>
        <dbReference type="SAM" id="MobiDB-lite"/>
    </source>
</evidence>
<dbReference type="PANTHER" id="PTHR23236">
    <property type="entry name" value="EUKARYOTIC TRANSLATION INITIATION FACTOR 4B/4H"/>
    <property type="match status" value="1"/>
</dbReference>
<dbReference type="Pfam" id="PF00076">
    <property type="entry name" value="RRM_1"/>
    <property type="match status" value="1"/>
</dbReference>
<feature type="compositionally biased region" description="Basic and acidic residues" evidence="3">
    <location>
        <begin position="468"/>
        <end position="486"/>
    </location>
</feature>
<feature type="domain" description="RRM" evidence="4">
    <location>
        <begin position="142"/>
        <end position="216"/>
    </location>
</feature>
<feature type="compositionally biased region" description="Basic and acidic residues" evidence="3">
    <location>
        <begin position="539"/>
        <end position="576"/>
    </location>
</feature>
<name>A0AAV0VXU2_9HEMI</name>
<evidence type="ECO:0000259" key="4">
    <source>
        <dbReference type="PROSITE" id="PS50102"/>
    </source>
</evidence>
<feature type="compositionally biased region" description="Low complexity" evidence="3">
    <location>
        <begin position="652"/>
        <end position="661"/>
    </location>
</feature>
<dbReference type="AlphaFoldDB" id="A0AAV0VXU2"/>
<dbReference type="PROSITE" id="PS50102">
    <property type="entry name" value="RRM"/>
    <property type="match status" value="1"/>
</dbReference>
<dbReference type="InterPro" id="IPR012677">
    <property type="entry name" value="Nucleotide-bd_a/b_plait_sf"/>
</dbReference>
<feature type="compositionally biased region" description="Polar residues" evidence="3">
    <location>
        <begin position="582"/>
        <end position="591"/>
    </location>
</feature>
<proteinExistence type="predicted"/>
<organism evidence="5 6">
    <name type="scientific">Macrosiphum euphorbiae</name>
    <name type="common">potato aphid</name>
    <dbReference type="NCBI Taxonomy" id="13131"/>
    <lineage>
        <taxon>Eukaryota</taxon>
        <taxon>Metazoa</taxon>
        <taxon>Ecdysozoa</taxon>
        <taxon>Arthropoda</taxon>
        <taxon>Hexapoda</taxon>
        <taxon>Insecta</taxon>
        <taxon>Pterygota</taxon>
        <taxon>Neoptera</taxon>
        <taxon>Paraneoptera</taxon>
        <taxon>Hemiptera</taxon>
        <taxon>Sternorrhyncha</taxon>
        <taxon>Aphidomorpha</taxon>
        <taxon>Aphidoidea</taxon>
        <taxon>Aphididae</taxon>
        <taxon>Macrosiphini</taxon>
        <taxon>Macrosiphum</taxon>
    </lineage>
</organism>
<comment type="caution">
    <text evidence="5">The sequence shown here is derived from an EMBL/GenBank/DDBJ whole genome shotgun (WGS) entry which is preliminary data.</text>
</comment>
<dbReference type="EMBL" id="CARXXK010000001">
    <property type="protein sequence ID" value="CAI6348450.1"/>
    <property type="molecule type" value="Genomic_DNA"/>
</dbReference>
<dbReference type="InterPro" id="IPR035979">
    <property type="entry name" value="RBD_domain_sf"/>
</dbReference>
<feature type="compositionally biased region" description="Basic and acidic residues" evidence="3">
    <location>
        <begin position="628"/>
        <end position="648"/>
    </location>
</feature>
<accession>A0AAV0VXU2</accession>
<dbReference type="GO" id="GO:0003723">
    <property type="term" value="F:RNA binding"/>
    <property type="evidence" value="ECO:0007669"/>
    <property type="project" value="UniProtKB-UniRule"/>
</dbReference>
<evidence type="ECO:0000313" key="6">
    <source>
        <dbReference type="Proteomes" id="UP001160148"/>
    </source>
</evidence>
<sequence length="750" mass="84107">MGKTEKLRKYRQCWESENWAKGWLKEADADANKIGEAFYGAVQPGSLPIVNRSVHSTSSAQPKPTIMSNKKNKKQKWISIETEVISIASGTCWADEAEKEHNGKHGFAGFGFEPKPLNLPKAPRAACESIIDESTVPQEGPFLVHMSNLQFEIDEDDITNYFKGLKINNIKLPRNDNGRNKGFGYVEFEERKELITALGMENLIRGRRVRVELASGMQDSRNAFQRGSRMGMDFPGGDEPGDWRSTNRTSTTTDDRGGFTRRRDGGAFDKDHDSERDNGPWRSARCNVDDDVARKPFSGRFDDSESGRRPFSDRRSDDSEGGRRPFGDRRGDDSEGGRRPFGDRRSDDSESGRRPFGDRRGDDSDSGRRPFGDRRYDDSDSGRRPFGERRDDVEGGRKPFGESRRGFGFNKRDDELPEIAGDNTSAPQERPKLILKPKTVDPDAPKTEAPSYVAAPSIFGGAKPVDTAAKEREIEEKLLAKNESKPQSELPKPQSELSGASSETSLNETSDNKCQEETEVKPPPQPKSVETWRRRSPRRQSDDDRIPRRRVSPERNPRYEEAPLPRENAWEKHSLIKESLSSEETGCNGTPSIVEDEKPRPNVYIPPNLRKKTPLGEETVVIGTEESEPIRDETVPDLDKNIPDRAADGSEIIEPIVVEAPIDVRTDPDGQSSEPDVVKDQPVTEEDTNDSGFIECGKNSSDKYKSKKKPKVIKKLPEIEVKKKDPVITKELKKSTSNKFAALLDDGSNE</sequence>
<feature type="compositionally biased region" description="Basic and acidic residues" evidence="3">
    <location>
        <begin position="510"/>
        <end position="520"/>
    </location>
</feature>
<protein>
    <recommendedName>
        <fullName evidence="4">RRM domain-containing protein</fullName>
    </recommendedName>
</protein>
<evidence type="ECO:0000313" key="5">
    <source>
        <dbReference type="EMBL" id="CAI6348450.1"/>
    </source>
</evidence>
<dbReference type="SMART" id="SM00360">
    <property type="entry name" value="RRM"/>
    <property type="match status" value="1"/>
</dbReference>
<dbReference type="Gene3D" id="3.30.70.330">
    <property type="match status" value="1"/>
</dbReference>
<feature type="compositionally biased region" description="Basic and acidic residues" evidence="3">
    <location>
        <begin position="253"/>
        <end position="279"/>
    </location>
</feature>
<feature type="compositionally biased region" description="Basic and acidic residues" evidence="3">
    <location>
        <begin position="287"/>
        <end position="414"/>
    </location>
</feature>